<evidence type="ECO:0000313" key="2">
    <source>
        <dbReference type="EMBL" id="MBE9027869.1"/>
    </source>
</evidence>
<dbReference type="AlphaFoldDB" id="A0A8J7DK52"/>
<comment type="caution">
    <text evidence="2">The sequence shown here is derived from an EMBL/GenBank/DDBJ whole genome shotgun (WGS) entry which is preliminary data.</text>
</comment>
<evidence type="ECO:0000313" key="3">
    <source>
        <dbReference type="Proteomes" id="UP000622533"/>
    </source>
</evidence>
<accession>A0A8J7DK52</accession>
<dbReference type="InterPro" id="IPR014833">
    <property type="entry name" value="TnsA_N"/>
</dbReference>
<protein>
    <submittedName>
        <fullName evidence="2">TnsA endonuclease N-terminal domain-containing protein</fullName>
    </submittedName>
</protein>
<proteinExistence type="predicted"/>
<reference evidence="2" key="1">
    <citation type="submission" date="2020-10" db="EMBL/GenBank/DDBJ databases">
        <authorList>
            <person name="Castelo-Branco R."/>
            <person name="Eusebio N."/>
            <person name="Adriana R."/>
            <person name="Vieira A."/>
            <person name="Brugerolle De Fraissinette N."/>
            <person name="Rezende De Castro R."/>
            <person name="Schneider M.P."/>
            <person name="Vasconcelos V."/>
            <person name="Leao P.N."/>
        </authorList>
    </citation>
    <scope>NUCLEOTIDE SEQUENCE</scope>
    <source>
        <strain evidence="2">LEGE 12446</strain>
    </source>
</reference>
<name>A0A8J7DK52_DESMC</name>
<dbReference type="EMBL" id="JADEXS010001111">
    <property type="protein sequence ID" value="MBE9027869.1"/>
    <property type="molecule type" value="Genomic_DNA"/>
</dbReference>
<keyword evidence="3" id="KW-1185">Reference proteome</keyword>
<keyword evidence="2" id="KW-0255">Endonuclease</keyword>
<feature type="domain" description="TnsA endonuclease N-terminal" evidence="1">
    <location>
        <begin position="52"/>
        <end position="150"/>
    </location>
</feature>
<evidence type="ECO:0000259" key="1">
    <source>
        <dbReference type="Pfam" id="PF08722"/>
    </source>
</evidence>
<gene>
    <name evidence="2" type="ORF">IQ276_37280</name>
</gene>
<keyword evidence="2" id="KW-0378">Hydrolase</keyword>
<keyword evidence="2" id="KW-0540">Nuclease</keyword>
<sequence>MIQSIRSSPPSRRVRGRVGNVVGRYPSKKMGVIIQFESHRNELARIYEMEYDPEVLEYYDQPPKIKLQYCCLNGRQIGVLHTPDFFVIRRDQAGWSECKTADELEKLASKMPNRYQSDSNGNWRCPPGEEFAKNWGLYYQVCSDQEINWRKQRNLYFLEDYLSDKLEVPTQEIVETIKIISASPGIKLSELIAAGINADYIYKLIADQRIYVDLESSALCSEAERVSFKIPYKTTRDQKNYSRRNSTI</sequence>
<dbReference type="GO" id="GO:0004519">
    <property type="term" value="F:endonuclease activity"/>
    <property type="evidence" value="ECO:0007669"/>
    <property type="project" value="UniProtKB-KW"/>
</dbReference>
<dbReference type="Pfam" id="PF08722">
    <property type="entry name" value="Tn7_TnsA-like_N"/>
    <property type="match status" value="1"/>
</dbReference>
<dbReference type="Proteomes" id="UP000622533">
    <property type="component" value="Unassembled WGS sequence"/>
</dbReference>
<organism evidence="2 3">
    <name type="scientific">Desmonostoc muscorum LEGE 12446</name>
    <dbReference type="NCBI Taxonomy" id="1828758"/>
    <lineage>
        <taxon>Bacteria</taxon>
        <taxon>Bacillati</taxon>
        <taxon>Cyanobacteriota</taxon>
        <taxon>Cyanophyceae</taxon>
        <taxon>Nostocales</taxon>
        <taxon>Nostocaceae</taxon>
        <taxon>Desmonostoc</taxon>
    </lineage>
</organism>